<dbReference type="EMBL" id="MCOG01000258">
    <property type="protein sequence ID" value="ORY21835.1"/>
    <property type="molecule type" value="Genomic_DNA"/>
</dbReference>
<gene>
    <name evidence="1" type="ORF">LY90DRAFT_136683</name>
</gene>
<name>A0A1Y2AIR7_9FUNG</name>
<reference evidence="1 2" key="1">
    <citation type="submission" date="2016-08" db="EMBL/GenBank/DDBJ databases">
        <title>A Parts List for Fungal Cellulosomes Revealed by Comparative Genomics.</title>
        <authorList>
            <consortium name="DOE Joint Genome Institute"/>
            <person name="Haitjema C.H."/>
            <person name="Gilmore S.P."/>
            <person name="Henske J.K."/>
            <person name="Solomon K.V."/>
            <person name="De Groot R."/>
            <person name="Kuo A."/>
            <person name="Mondo S.J."/>
            <person name="Salamov A.A."/>
            <person name="Labutti K."/>
            <person name="Zhao Z."/>
            <person name="Chiniquy J."/>
            <person name="Barry K."/>
            <person name="Brewer H.M."/>
            <person name="Purvine S.O."/>
            <person name="Wright A.T."/>
            <person name="Boxma B."/>
            <person name="Van Alen T."/>
            <person name="Hackstein J.H."/>
            <person name="Baker S.E."/>
            <person name="Grigoriev I.V."/>
            <person name="O'Malley M.A."/>
        </authorList>
    </citation>
    <scope>NUCLEOTIDE SEQUENCE [LARGE SCALE GENOMIC DNA]</scope>
    <source>
        <strain evidence="1 2">G1</strain>
    </source>
</reference>
<proteinExistence type="predicted"/>
<protein>
    <submittedName>
        <fullName evidence="1">Uncharacterized protein</fullName>
    </submittedName>
</protein>
<accession>A0A1Y2AIR7</accession>
<dbReference type="Proteomes" id="UP000193920">
    <property type="component" value="Unassembled WGS sequence"/>
</dbReference>
<sequence>MNINNNNNNNGDYLINTTDIKNIQFMSNTFKKIIKEASLAFRISKNNDFKGDLIKNSDFVIIESNHNNNLIYHVITSSDRSLHQLLSIDSGFKVTETNLILDSENIYVINNGYNRKIDNKLTGSDEYSIFDNGISLIADCGIKISKKGKEYNPKTNRYETVDIIHKPEAYSIKKDKNTIDPNRINSNALYGRVAKKDLLSENDINILCNYYDDSYGRLEELTGNFVDANNSIQINKLNLLKSFSKFNLTEKLFPLSIDNTNRYGNCKTEGFTNNEHYGETMAALNLVKKVTNKVNINNGGSCSMHKTKRDSNKCIRNPNINNNYNNELPTLETLHILII</sequence>
<evidence type="ECO:0000313" key="2">
    <source>
        <dbReference type="Proteomes" id="UP000193920"/>
    </source>
</evidence>
<keyword evidence="2" id="KW-1185">Reference proteome</keyword>
<organism evidence="1 2">
    <name type="scientific">Neocallimastix californiae</name>
    <dbReference type="NCBI Taxonomy" id="1754190"/>
    <lineage>
        <taxon>Eukaryota</taxon>
        <taxon>Fungi</taxon>
        <taxon>Fungi incertae sedis</taxon>
        <taxon>Chytridiomycota</taxon>
        <taxon>Chytridiomycota incertae sedis</taxon>
        <taxon>Neocallimastigomycetes</taxon>
        <taxon>Neocallimastigales</taxon>
        <taxon>Neocallimastigaceae</taxon>
        <taxon>Neocallimastix</taxon>
    </lineage>
</organism>
<evidence type="ECO:0000313" key="1">
    <source>
        <dbReference type="EMBL" id="ORY21835.1"/>
    </source>
</evidence>
<dbReference type="AlphaFoldDB" id="A0A1Y2AIR7"/>
<comment type="caution">
    <text evidence="1">The sequence shown here is derived from an EMBL/GenBank/DDBJ whole genome shotgun (WGS) entry which is preliminary data.</text>
</comment>